<dbReference type="GO" id="GO:0043137">
    <property type="term" value="P:DNA replication, removal of RNA primer"/>
    <property type="evidence" value="ECO:0007669"/>
    <property type="project" value="TreeGrafter"/>
</dbReference>
<evidence type="ECO:0000313" key="13">
    <source>
        <dbReference type="EMBL" id="MRI82356.1"/>
    </source>
</evidence>
<dbReference type="RefSeq" id="WP_153832696.1">
    <property type="nucleotide sequence ID" value="NZ_WJQR01000010.1"/>
</dbReference>
<dbReference type="Pfam" id="PF01693">
    <property type="entry name" value="Cauli_VI"/>
    <property type="match status" value="1"/>
</dbReference>
<dbReference type="InterPro" id="IPR011320">
    <property type="entry name" value="RNase_H1_N"/>
</dbReference>
<evidence type="ECO:0000256" key="11">
    <source>
        <dbReference type="ARBA" id="ARBA00022842"/>
    </source>
</evidence>
<evidence type="ECO:0000256" key="5">
    <source>
        <dbReference type="ARBA" id="ARBA00012180"/>
    </source>
</evidence>
<dbReference type="InterPro" id="IPR050092">
    <property type="entry name" value="RNase_H"/>
</dbReference>
<dbReference type="Gene3D" id="3.30.420.10">
    <property type="entry name" value="Ribonuclease H-like superfamily/Ribonuclease H"/>
    <property type="match status" value="1"/>
</dbReference>
<evidence type="ECO:0000313" key="14">
    <source>
        <dbReference type="EMBL" id="MRI85074.1"/>
    </source>
</evidence>
<evidence type="ECO:0000256" key="3">
    <source>
        <dbReference type="ARBA" id="ARBA00004065"/>
    </source>
</evidence>
<evidence type="ECO:0000256" key="9">
    <source>
        <dbReference type="ARBA" id="ARBA00022759"/>
    </source>
</evidence>
<keyword evidence="9" id="KW-0255">Endonuclease</keyword>
<dbReference type="CDD" id="cd09277">
    <property type="entry name" value="RNase_HI_bacteria_like"/>
    <property type="match status" value="1"/>
</dbReference>
<dbReference type="InterPro" id="IPR002156">
    <property type="entry name" value="RNaseH_domain"/>
</dbReference>
<sequence length="202" mass="22597">MAKFYAIRKGRQPGIYTTWPEAQKQVLKFAGAQYKSFPTKAEAEAYLNGGNQMQFNDGHPKDVLIAYVDGSFNKVLRQYGSGIVFLKNETVLTKLSIPGNDPLYVDSYQIAGEVIATVEAVKWAKAQGEARVVIYYDYQGIESWATGEWKASKPVSQNYKKAFDEVATGMQVDFVKVKSHTGVEFNEMADELAKHAAYQRLS</sequence>
<comment type="function">
    <text evidence="3">Endonuclease that specifically degrades the RNA of RNA-DNA hybrids.</text>
</comment>
<evidence type="ECO:0000256" key="6">
    <source>
        <dbReference type="ARBA" id="ARBA00017721"/>
    </source>
</evidence>
<evidence type="ECO:0000256" key="7">
    <source>
        <dbReference type="ARBA" id="ARBA00022722"/>
    </source>
</evidence>
<dbReference type="GO" id="GO:0004523">
    <property type="term" value="F:RNA-DNA hybrid ribonuclease activity"/>
    <property type="evidence" value="ECO:0007669"/>
    <property type="project" value="UniProtKB-EC"/>
</dbReference>
<keyword evidence="11" id="KW-0460">Magnesium</keyword>
<dbReference type="Gene3D" id="3.40.970.10">
    <property type="entry name" value="Ribonuclease H1, N-terminal domain"/>
    <property type="match status" value="1"/>
</dbReference>
<evidence type="ECO:0000313" key="15">
    <source>
        <dbReference type="EMBL" id="MRJ47632.1"/>
    </source>
</evidence>
<evidence type="ECO:0000313" key="17">
    <source>
        <dbReference type="Proteomes" id="UP000440066"/>
    </source>
</evidence>
<dbReference type="SUPFAM" id="SSF53098">
    <property type="entry name" value="Ribonuclease H-like"/>
    <property type="match status" value="1"/>
</dbReference>
<dbReference type="GO" id="GO:0003964">
    <property type="term" value="F:RNA-directed DNA polymerase activity"/>
    <property type="evidence" value="ECO:0007669"/>
    <property type="project" value="UniProtKB-KW"/>
</dbReference>
<dbReference type="EMBL" id="WJQR01000010">
    <property type="protein sequence ID" value="MRI82356.1"/>
    <property type="molecule type" value="Genomic_DNA"/>
</dbReference>
<comment type="cofactor">
    <cofactor evidence="2">
        <name>Mg(2+)</name>
        <dbReference type="ChEBI" id="CHEBI:18420"/>
    </cofactor>
</comment>
<evidence type="ECO:0000256" key="2">
    <source>
        <dbReference type="ARBA" id="ARBA00001946"/>
    </source>
</evidence>
<dbReference type="EMBL" id="WJQT01000011">
    <property type="protein sequence ID" value="MRJ47632.1"/>
    <property type="molecule type" value="Genomic_DNA"/>
</dbReference>
<dbReference type="PANTHER" id="PTHR10642">
    <property type="entry name" value="RIBONUCLEASE H1"/>
    <property type="match status" value="1"/>
</dbReference>
<dbReference type="AlphaFoldDB" id="A0A6I2GEI4"/>
<gene>
    <name evidence="15" type="ORF">GF867_08640</name>
    <name evidence="14" type="ORF">GIY09_04200</name>
    <name evidence="13" type="ORF">GIY11_10085</name>
</gene>
<dbReference type="InterPro" id="IPR037056">
    <property type="entry name" value="RNase_H1_N_sf"/>
</dbReference>
<keyword evidence="10" id="KW-0378">Hydrolase</keyword>
<dbReference type="Proteomes" id="UP000440066">
    <property type="component" value="Unassembled WGS sequence"/>
</dbReference>
<organism evidence="14 16">
    <name type="scientific">Fundicoccus ignavus</name>
    <dbReference type="NCBI Taxonomy" id="2664442"/>
    <lineage>
        <taxon>Bacteria</taxon>
        <taxon>Bacillati</taxon>
        <taxon>Bacillota</taxon>
        <taxon>Bacilli</taxon>
        <taxon>Lactobacillales</taxon>
        <taxon>Aerococcaceae</taxon>
        <taxon>Fundicoccus</taxon>
    </lineage>
</organism>
<keyword evidence="8" id="KW-0479">Metal-binding</keyword>
<keyword evidence="14" id="KW-0695">RNA-directed DNA polymerase</keyword>
<evidence type="ECO:0000259" key="12">
    <source>
        <dbReference type="PROSITE" id="PS50879"/>
    </source>
</evidence>
<dbReference type="FunFam" id="3.40.970.10:FF:000002">
    <property type="entry name" value="Ribonuclease H"/>
    <property type="match status" value="1"/>
</dbReference>
<evidence type="ECO:0000256" key="10">
    <source>
        <dbReference type="ARBA" id="ARBA00022801"/>
    </source>
</evidence>
<keyword evidence="14" id="KW-0808">Transferase</keyword>
<reference evidence="15 17" key="1">
    <citation type="submission" date="2019-11" db="EMBL/GenBank/DDBJ databases">
        <title>Characterisation of Fundicoccus ignavus gen. nov. sp. nov., a novel genus of the family Aerococcaceae from bulk tank milk.</title>
        <authorList>
            <person name="Siebert A."/>
            <person name="Huptas C."/>
            <person name="Wenning M."/>
            <person name="Scherer S."/>
            <person name="Doll E.V."/>
        </authorList>
    </citation>
    <scope>NUCLEOTIDE SEQUENCE [LARGE SCALE GENOMIC DNA]</scope>
    <source>
        <strain evidence="15 17">DSM 109652</strain>
    </source>
</reference>
<evidence type="ECO:0000256" key="1">
    <source>
        <dbReference type="ARBA" id="ARBA00000077"/>
    </source>
</evidence>
<evidence type="ECO:0000256" key="4">
    <source>
        <dbReference type="ARBA" id="ARBA00005300"/>
    </source>
</evidence>
<keyword evidence="14" id="KW-0548">Nucleotidyltransferase</keyword>
<dbReference type="Proteomes" id="UP000430975">
    <property type="component" value="Unassembled WGS sequence"/>
</dbReference>
<keyword evidence="16" id="KW-1185">Reference proteome</keyword>
<keyword evidence="7" id="KW-0540">Nuclease</keyword>
<accession>A0A6I2GEI4</accession>
<name>A0A6I2GEI4_9LACT</name>
<comment type="catalytic activity">
    <reaction evidence="1">
        <text>Endonucleolytic cleavage to 5'-phosphomonoester.</text>
        <dbReference type="EC" id="3.1.26.4"/>
    </reaction>
</comment>
<evidence type="ECO:0000256" key="8">
    <source>
        <dbReference type="ARBA" id="ARBA00022723"/>
    </source>
</evidence>
<dbReference type="InterPro" id="IPR012337">
    <property type="entry name" value="RNaseH-like_sf"/>
</dbReference>
<evidence type="ECO:0000313" key="18">
    <source>
        <dbReference type="Proteomes" id="UP000469870"/>
    </source>
</evidence>
<dbReference type="SUPFAM" id="SSF55658">
    <property type="entry name" value="L9 N-domain-like"/>
    <property type="match status" value="1"/>
</dbReference>
<feature type="domain" description="RNase H type-1" evidence="12">
    <location>
        <begin position="60"/>
        <end position="198"/>
    </location>
</feature>
<dbReference type="EMBL" id="WJQS01000003">
    <property type="protein sequence ID" value="MRI85074.1"/>
    <property type="molecule type" value="Genomic_DNA"/>
</dbReference>
<dbReference type="InterPro" id="IPR009027">
    <property type="entry name" value="Ribosomal_bL9/RNase_H1_N"/>
</dbReference>
<reference evidence="16 18" key="2">
    <citation type="submission" date="2019-11" db="EMBL/GenBank/DDBJ databases">
        <title>Characterisation of Fundicoccus ignavus gen. nov. sp. nov., a novel genus of the family Aerococcaceae isolated from bulk tank milk.</title>
        <authorList>
            <person name="Siebert A."/>
            <person name="Huptas C."/>
            <person name="Wenning M."/>
            <person name="Scherer S."/>
            <person name="Doll E.V."/>
        </authorList>
    </citation>
    <scope>NUCLEOTIDE SEQUENCE [LARGE SCALE GENOMIC DNA]</scope>
    <source>
        <strain evidence="13 18">DSM 109653</strain>
        <strain evidence="14 16">WS4759</strain>
    </source>
</reference>
<dbReference type="PANTHER" id="PTHR10642:SF26">
    <property type="entry name" value="RIBONUCLEASE H1"/>
    <property type="match status" value="1"/>
</dbReference>
<proteinExistence type="inferred from homology"/>
<dbReference type="GO" id="GO:0003676">
    <property type="term" value="F:nucleic acid binding"/>
    <property type="evidence" value="ECO:0007669"/>
    <property type="project" value="InterPro"/>
</dbReference>
<dbReference type="Proteomes" id="UP000469870">
    <property type="component" value="Unassembled WGS sequence"/>
</dbReference>
<dbReference type="InterPro" id="IPR036397">
    <property type="entry name" value="RNaseH_sf"/>
</dbReference>
<evidence type="ECO:0000313" key="16">
    <source>
        <dbReference type="Proteomes" id="UP000430975"/>
    </source>
</evidence>
<protein>
    <recommendedName>
        <fullName evidence="6">Ribonuclease H</fullName>
        <ecNumber evidence="5">3.1.26.4</ecNumber>
    </recommendedName>
</protein>
<dbReference type="Pfam" id="PF00075">
    <property type="entry name" value="RNase_H"/>
    <property type="match status" value="1"/>
</dbReference>
<dbReference type="PROSITE" id="PS50879">
    <property type="entry name" value="RNASE_H_1"/>
    <property type="match status" value="1"/>
</dbReference>
<dbReference type="EC" id="3.1.26.4" evidence="5"/>
<comment type="similarity">
    <text evidence="4">Belongs to the RNase H family.</text>
</comment>
<dbReference type="GO" id="GO:0046872">
    <property type="term" value="F:metal ion binding"/>
    <property type="evidence" value="ECO:0007669"/>
    <property type="project" value="UniProtKB-KW"/>
</dbReference>
<comment type="caution">
    <text evidence="14">The sequence shown here is derived from an EMBL/GenBank/DDBJ whole genome shotgun (WGS) entry which is preliminary data.</text>
</comment>